<organism evidence="1 2">
    <name type="scientific">Lachnospira intestinalis</name>
    <dbReference type="NCBI Taxonomy" id="3133158"/>
    <lineage>
        <taxon>Bacteria</taxon>
        <taxon>Bacillati</taxon>
        <taxon>Bacillota</taxon>
        <taxon>Clostridia</taxon>
        <taxon>Lachnospirales</taxon>
        <taxon>Lachnospiraceae</taxon>
        <taxon>Lachnospira</taxon>
    </lineage>
</organism>
<reference evidence="1" key="1">
    <citation type="submission" date="2024-03" db="EMBL/GenBank/DDBJ databases">
        <title>Human intestinal bacterial collection.</title>
        <authorList>
            <person name="Pauvert C."/>
            <person name="Hitch T.C.A."/>
            <person name="Clavel T."/>
        </authorList>
    </citation>
    <scope>NUCLEOTIDE SEQUENCE [LARGE SCALE GENOMIC DNA]</scope>
    <source>
        <strain evidence="1">CLA-AA-H89B</strain>
    </source>
</reference>
<name>A0ABV1H2G1_9FIRM</name>
<evidence type="ECO:0000313" key="2">
    <source>
        <dbReference type="Proteomes" id="UP001546774"/>
    </source>
</evidence>
<protein>
    <submittedName>
        <fullName evidence="1">Uncharacterized protein</fullName>
    </submittedName>
</protein>
<dbReference type="EMBL" id="JBBMFS010000001">
    <property type="protein sequence ID" value="MEQ2553526.1"/>
    <property type="molecule type" value="Genomic_DNA"/>
</dbReference>
<gene>
    <name evidence="1" type="ORF">WMO37_00650</name>
</gene>
<accession>A0ABV1H2G1</accession>
<sequence>MYKYIYGTARWLCDNSATSTTELEHGSMVLSELGVPTYYNVPQWSANAVYCDGIGKHNEFNREYSNICFSNGERMEDPEDNSHIHPAFEGELNTTEKSDGRITTYGLALYAPACESSIWHTNKYTTGEPSGVPADDVTNYPNDNGHPYGNNVVEKIYEIRGII</sequence>
<dbReference type="Proteomes" id="UP001546774">
    <property type="component" value="Unassembled WGS sequence"/>
</dbReference>
<comment type="caution">
    <text evidence="1">The sequence shown here is derived from an EMBL/GenBank/DDBJ whole genome shotgun (WGS) entry which is preliminary data.</text>
</comment>
<keyword evidence="2" id="KW-1185">Reference proteome</keyword>
<evidence type="ECO:0000313" key="1">
    <source>
        <dbReference type="EMBL" id="MEQ2553526.1"/>
    </source>
</evidence>
<proteinExistence type="predicted"/>